<sequence length="76" mass="8816">MRNHTIKFKQENILCHRCVINAVKALSQIKYVQGFNVDIDSKIIQVIYEGNRMSKEIIREAVNYSIISGKTKLISY</sequence>
<dbReference type="EMBL" id="LHUR01000015">
    <property type="protein sequence ID" value="KOA20391.1"/>
    <property type="molecule type" value="Genomic_DNA"/>
</dbReference>
<dbReference type="InterPro" id="IPR006121">
    <property type="entry name" value="HMA_dom"/>
</dbReference>
<name>A0A0L6ZBP3_9CLOT</name>
<keyword evidence="2" id="KW-1185">Reference proteome</keyword>
<dbReference type="AlphaFoldDB" id="A0A0L6ZBP3"/>
<dbReference type="CDD" id="cd00371">
    <property type="entry name" value="HMA"/>
    <property type="match status" value="1"/>
</dbReference>
<dbReference type="RefSeq" id="WP_052220789.1">
    <property type="nucleotide sequence ID" value="NZ_LHUR01000015.1"/>
</dbReference>
<proteinExistence type="predicted"/>
<dbReference type="SUPFAM" id="SSF55008">
    <property type="entry name" value="HMA, heavy metal-associated domain"/>
    <property type="match status" value="1"/>
</dbReference>
<dbReference type="Proteomes" id="UP000037043">
    <property type="component" value="Unassembled WGS sequence"/>
</dbReference>
<gene>
    <name evidence="1" type="ORF">CLHOM_12100</name>
</gene>
<organism evidence="1 2">
    <name type="scientific">Clostridium homopropionicum DSM 5847</name>
    <dbReference type="NCBI Taxonomy" id="1121318"/>
    <lineage>
        <taxon>Bacteria</taxon>
        <taxon>Bacillati</taxon>
        <taxon>Bacillota</taxon>
        <taxon>Clostridia</taxon>
        <taxon>Eubacteriales</taxon>
        <taxon>Clostridiaceae</taxon>
        <taxon>Clostridium</taxon>
    </lineage>
</organism>
<dbReference type="STRING" id="36844.SAMN04488501_11545"/>
<dbReference type="PATRIC" id="fig|1121318.3.peg.1220"/>
<dbReference type="GO" id="GO:0046872">
    <property type="term" value="F:metal ion binding"/>
    <property type="evidence" value="ECO:0007669"/>
    <property type="project" value="InterPro"/>
</dbReference>
<protein>
    <submittedName>
        <fullName evidence="1">Uncharacterized protein</fullName>
    </submittedName>
</protein>
<comment type="caution">
    <text evidence="1">The sequence shown here is derived from an EMBL/GenBank/DDBJ whole genome shotgun (WGS) entry which is preliminary data.</text>
</comment>
<dbReference type="InterPro" id="IPR036163">
    <property type="entry name" value="HMA_dom_sf"/>
</dbReference>
<dbReference type="Gene3D" id="3.30.70.100">
    <property type="match status" value="1"/>
</dbReference>
<evidence type="ECO:0000313" key="2">
    <source>
        <dbReference type="Proteomes" id="UP000037043"/>
    </source>
</evidence>
<accession>A0A0L6ZBP3</accession>
<evidence type="ECO:0000313" key="1">
    <source>
        <dbReference type="EMBL" id="KOA20391.1"/>
    </source>
</evidence>
<reference evidence="2" key="1">
    <citation type="submission" date="2015-08" db="EMBL/GenBank/DDBJ databases">
        <title>Genome sequence of the strict anaerobe Clostridium homopropionicum LuHBu1 (DSM 5847T).</title>
        <authorList>
            <person name="Poehlein A."/>
            <person name="Beck M."/>
            <person name="Schiel-Bengelsdorf B."/>
            <person name="Bengelsdorf F.R."/>
            <person name="Daniel R."/>
            <person name="Duerre P."/>
        </authorList>
    </citation>
    <scope>NUCLEOTIDE SEQUENCE [LARGE SCALE GENOMIC DNA]</scope>
    <source>
        <strain evidence="2">DSM 5847</strain>
    </source>
</reference>